<accession>A0A9E7L413</accession>
<protein>
    <submittedName>
        <fullName evidence="1">Uncharacterized protein</fullName>
    </submittedName>
</protein>
<evidence type="ECO:0000313" key="1">
    <source>
        <dbReference type="EMBL" id="URE37250.1"/>
    </source>
</evidence>
<proteinExistence type="predicted"/>
<name>A0A9E7L413_9LILI</name>
<dbReference type="PANTHER" id="PTHR47592">
    <property type="entry name" value="PBF68 PROTEIN"/>
    <property type="match status" value="1"/>
</dbReference>
<organism evidence="1 2">
    <name type="scientific">Musa troglodytarum</name>
    <name type="common">fe'i banana</name>
    <dbReference type="NCBI Taxonomy" id="320322"/>
    <lineage>
        <taxon>Eukaryota</taxon>
        <taxon>Viridiplantae</taxon>
        <taxon>Streptophyta</taxon>
        <taxon>Embryophyta</taxon>
        <taxon>Tracheophyta</taxon>
        <taxon>Spermatophyta</taxon>
        <taxon>Magnoliopsida</taxon>
        <taxon>Liliopsida</taxon>
        <taxon>Zingiberales</taxon>
        <taxon>Musaceae</taxon>
        <taxon>Musa</taxon>
    </lineage>
</organism>
<dbReference type="Proteomes" id="UP001055439">
    <property type="component" value="Chromosome 8"/>
</dbReference>
<dbReference type="EMBL" id="CP097510">
    <property type="protein sequence ID" value="URE37250.1"/>
    <property type="molecule type" value="Genomic_DNA"/>
</dbReference>
<dbReference type="AlphaFoldDB" id="A0A9E7L413"/>
<reference evidence="1" key="1">
    <citation type="submission" date="2022-05" db="EMBL/GenBank/DDBJ databases">
        <title>The Musa troglodytarum L. genome provides insights into the mechanism of non-climacteric behaviour and enrichment of carotenoids.</title>
        <authorList>
            <person name="Wang J."/>
        </authorList>
    </citation>
    <scope>NUCLEOTIDE SEQUENCE</scope>
    <source>
        <tissue evidence="1">Leaf</tissue>
    </source>
</reference>
<sequence length="105" mass="12675">MKFMLTASKIFYVLDPNLQQIPDPTDNDIDEVKAERKKRNKDEVMYRGHFLNALSNRLYDLYTMEPLTKAIWNTLEFKYQSEEEDTKKFLISKYFNYKFVDDKSI</sequence>
<keyword evidence="2" id="KW-1185">Reference proteome</keyword>
<gene>
    <name evidence="1" type="ORF">MUK42_37269</name>
</gene>
<dbReference type="Pfam" id="PF14223">
    <property type="entry name" value="Retrotran_gag_2"/>
    <property type="match status" value="1"/>
</dbReference>
<evidence type="ECO:0000313" key="2">
    <source>
        <dbReference type="Proteomes" id="UP001055439"/>
    </source>
</evidence>
<dbReference type="PANTHER" id="PTHR47592:SF31">
    <property type="entry name" value="ZINC FINGER, CCHC-TYPE-RELATED"/>
    <property type="match status" value="1"/>
</dbReference>
<dbReference type="OrthoDB" id="658619at2759"/>